<gene>
    <name evidence="1" type="ORF">Sangu_2653800</name>
</gene>
<proteinExistence type="predicted"/>
<dbReference type="AlphaFoldDB" id="A0AAW2J243"/>
<accession>A0AAW2J243</accession>
<reference evidence="1" key="1">
    <citation type="submission" date="2020-06" db="EMBL/GenBank/DDBJ databases">
        <authorList>
            <person name="Li T."/>
            <person name="Hu X."/>
            <person name="Zhang T."/>
            <person name="Song X."/>
            <person name="Zhang H."/>
            <person name="Dai N."/>
            <person name="Sheng W."/>
            <person name="Hou X."/>
            <person name="Wei L."/>
        </authorList>
    </citation>
    <scope>NUCLEOTIDE SEQUENCE</scope>
    <source>
        <strain evidence="1">G01</strain>
        <tissue evidence="1">Leaf</tissue>
    </source>
</reference>
<protein>
    <submittedName>
        <fullName evidence="1">Uncharacterized protein</fullName>
    </submittedName>
</protein>
<organism evidence="1">
    <name type="scientific">Sesamum angustifolium</name>
    <dbReference type="NCBI Taxonomy" id="2727405"/>
    <lineage>
        <taxon>Eukaryota</taxon>
        <taxon>Viridiplantae</taxon>
        <taxon>Streptophyta</taxon>
        <taxon>Embryophyta</taxon>
        <taxon>Tracheophyta</taxon>
        <taxon>Spermatophyta</taxon>
        <taxon>Magnoliopsida</taxon>
        <taxon>eudicotyledons</taxon>
        <taxon>Gunneridae</taxon>
        <taxon>Pentapetalae</taxon>
        <taxon>asterids</taxon>
        <taxon>lamiids</taxon>
        <taxon>Lamiales</taxon>
        <taxon>Pedaliaceae</taxon>
        <taxon>Sesamum</taxon>
    </lineage>
</organism>
<comment type="caution">
    <text evidence="1">The sequence shown here is derived from an EMBL/GenBank/DDBJ whole genome shotgun (WGS) entry which is preliminary data.</text>
</comment>
<reference evidence="1" key="2">
    <citation type="journal article" date="2024" name="Plant">
        <title>Genomic evolution and insights into agronomic trait innovations of Sesamum species.</title>
        <authorList>
            <person name="Miao H."/>
            <person name="Wang L."/>
            <person name="Qu L."/>
            <person name="Liu H."/>
            <person name="Sun Y."/>
            <person name="Le M."/>
            <person name="Wang Q."/>
            <person name="Wei S."/>
            <person name="Zheng Y."/>
            <person name="Lin W."/>
            <person name="Duan Y."/>
            <person name="Cao H."/>
            <person name="Xiong S."/>
            <person name="Wang X."/>
            <person name="Wei L."/>
            <person name="Li C."/>
            <person name="Ma Q."/>
            <person name="Ju M."/>
            <person name="Zhao R."/>
            <person name="Li G."/>
            <person name="Mu C."/>
            <person name="Tian Q."/>
            <person name="Mei H."/>
            <person name="Zhang T."/>
            <person name="Gao T."/>
            <person name="Zhang H."/>
        </authorList>
    </citation>
    <scope>NUCLEOTIDE SEQUENCE</scope>
    <source>
        <strain evidence="1">G01</strain>
    </source>
</reference>
<evidence type="ECO:0000313" key="1">
    <source>
        <dbReference type="EMBL" id="KAL0288516.1"/>
    </source>
</evidence>
<name>A0AAW2J243_9LAMI</name>
<dbReference type="EMBL" id="JACGWK010001442">
    <property type="protein sequence ID" value="KAL0288516.1"/>
    <property type="molecule type" value="Genomic_DNA"/>
</dbReference>
<sequence length="89" mass="10105">MMTSECPNGVGTKNAEIQANQLRLDTWALLRAPKSSSSRRMFDIMAMRALWKLEHTGSSRLCEKHFVLIWISEICGGRISPHFMEGLKP</sequence>